<dbReference type="AlphaFoldDB" id="A0AAD4BZ69"/>
<protein>
    <submittedName>
        <fullName evidence="1">Uncharacterized protein</fullName>
    </submittedName>
</protein>
<comment type="caution">
    <text evidence="1">The sequence shown here is derived from an EMBL/GenBank/DDBJ whole genome shotgun (WGS) entry which is preliminary data.</text>
</comment>
<dbReference type="EMBL" id="WHUW01000008">
    <property type="protein sequence ID" value="KAF8443234.1"/>
    <property type="molecule type" value="Genomic_DNA"/>
</dbReference>
<accession>A0AAD4BZ69</accession>
<gene>
    <name evidence="1" type="ORF">L210DRAFT_3166763</name>
</gene>
<sequence>MTDTTCFSRGNKVKLRLVITRYTALESESWGWRAGTRVGLASTAECVTQTVRISIRERVVLWVFCSSQQEGRTFIPCLKVQLLLRPAPRGRCPPLQLWQRIQLFVIVLRRKSGLPQFQRVEPLSNMTQMSFANVPNKEFAFNRFLASFPPTGNLGTSPHAI</sequence>
<reference evidence="1" key="2">
    <citation type="journal article" date="2020" name="Nat. Commun.">
        <title>Large-scale genome sequencing of mycorrhizal fungi provides insights into the early evolution of symbiotic traits.</title>
        <authorList>
            <person name="Miyauchi S."/>
            <person name="Kiss E."/>
            <person name="Kuo A."/>
            <person name="Drula E."/>
            <person name="Kohler A."/>
            <person name="Sanchez-Garcia M."/>
            <person name="Morin E."/>
            <person name="Andreopoulos B."/>
            <person name="Barry K.W."/>
            <person name="Bonito G."/>
            <person name="Buee M."/>
            <person name="Carver A."/>
            <person name="Chen C."/>
            <person name="Cichocki N."/>
            <person name="Clum A."/>
            <person name="Culley D."/>
            <person name="Crous P.W."/>
            <person name="Fauchery L."/>
            <person name="Girlanda M."/>
            <person name="Hayes R.D."/>
            <person name="Keri Z."/>
            <person name="LaButti K."/>
            <person name="Lipzen A."/>
            <person name="Lombard V."/>
            <person name="Magnuson J."/>
            <person name="Maillard F."/>
            <person name="Murat C."/>
            <person name="Nolan M."/>
            <person name="Ohm R.A."/>
            <person name="Pangilinan J."/>
            <person name="Pereira M.F."/>
            <person name="Perotto S."/>
            <person name="Peter M."/>
            <person name="Pfister S."/>
            <person name="Riley R."/>
            <person name="Sitrit Y."/>
            <person name="Stielow J.B."/>
            <person name="Szollosi G."/>
            <person name="Zifcakova L."/>
            <person name="Stursova M."/>
            <person name="Spatafora J.W."/>
            <person name="Tedersoo L."/>
            <person name="Vaario L.M."/>
            <person name="Yamada A."/>
            <person name="Yan M."/>
            <person name="Wang P."/>
            <person name="Xu J."/>
            <person name="Bruns T."/>
            <person name="Baldrian P."/>
            <person name="Vilgalys R."/>
            <person name="Dunand C."/>
            <person name="Henrissat B."/>
            <person name="Grigoriev I.V."/>
            <person name="Hibbett D."/>
            <person name="Nagy L.G."/>
            <person name="Martin F.M."/>
        </authorList>
    </citation>
    <scope>NUCLEOTIDE SEQUENCE</scope>
    <source>
        <strain evidence="1">BED1</strain>
    </source>
</reference>
<organism evidence="1 2">
    <name type="scientific">Boletus edulis BED1</name>
    <dbReference type="NCBI Taxonomy" id="1328754"/>
    <lineage>
        <taxon>Eukaryota</taxon>
        <taxon>Fungi</taxon>
        <taxon>Dikarya</taxon>
        <taxon>Basidiomycota</taxon>
        <taxon>Agaricomycotina</taxon>
        <taxon>Agaricomycetes</taxon>
        <taxon>Agaricomycetidae</taxon>
        <taxon>Boletales</taxon>
        <taxon>Boletineae</taxon>
        <taxon>Boletaceae</taxon>
        <taxon>Boletoideae</taxon>
        <taxon>Boletus</taxon>
    </lineage>
</organism>
<evidence type="ECO:0000313" key="1">
    <source>
        <dbReference type="EMBL" id="KAF8443234.1"/>
    </source>
</evidence>
<keyword evidence="2" id="KW-1185">Reference proteome</keyword>
<evidence type="ECO:0000313" key="2">
    <source>
        <dbReference type="Proteomes" id="UP001194468"/>
    </source>
</evidence>
<reference evidence="1" key="1">
    <citation type="submission" date="2019-10" db="EMBL/GenBank/DDBJ databases">
        <authorList>
            <consortium name="DOE Joint Genome Institute"/>
            <person name="Kuo A."/>
            <person name="Miyauchi S."/>
            <person name="Kiss E."/>
            <person name="Drula E."/>
            <person name="Kohler A."/>
            <person name="Sanchez-Garcia M."/>
            <person name="Andreopoulos B."/>
            <person name="Barry K.W."/>
            <person name="Bonito G."/>
            <person name="Buee M."/>
            <person name="Carver A."/>
            <person name="Chen C."/>
            <person name="Cichocki N."/>
            <person name="Clum A."/>
            <person name="Culley D."/>
            <person name="Crous P.W."/>
            <person name="Fauchery L."/>
            <person name="Girlanda M."/>
            <person name="Hayes R."/>
            <person name="Keri Z."/>
            <person name="LaButti K."/>
            <person name="Lipzen A."/>
            <person name="Lombard V."/>
            <person name="Magnuson J."/>
            <person name="Maillard F."/>
            <person name="Morin E."/>
            <person name="Murat C."/>
            <person name="Nolan M."/>
            <person name="Ohm R."/>
            <person name="Pangilinan J."/>
            <person name="Pereira M."/>
            <person name="Perotto S."/>
            <person name="Peter M."/>
            <person name="Riley R."/>
            <person name="Sitrit Y."/>
            <person name="Stielow B."/>
            <person name="Szollosi G."/>
            <person name="Zifcakova L."/>
            <person name="Stursova M."/>
            <person name="Spatafora J.W."/>
            <person name="Tedersoo L."/>
            <person name="Vaario L.-M."/>
            <person name="Yamada A."/>
            <person name="Yan M."/>
            <person name="Wang P."/>
            <person name="Xu J."/>
            <person name="Bruns T."/>
            <person name="Baldrian P."/>
            <person name="Vilgalys R."/>
            <person name="Henrissat B."/>
            <person name="Grigoriev I.V."/>
            <person name="Hibbett D."/>
            <person name="Nagy L.G."/>
            <person name="Martin F.M."/>
        </authorList>
    </citation>
    <scope>NUCLEOTIDE SEQUENCE</scope>
    <source>
        <strain evidence="1">BED1</strain>
    </source>
</reference>
<name>A0AAD4BZ69_BOLED</name>
<proteinExistence type="predicted"/>
<dbReference type="Proteomes" id="UP001194468">
    <property type="component" value="Unassembled WGS sequence"/>
</dbReference>